<feature type="domain" description="HTH LytTR-type" evidence="1">
    <location>
        <begin position="13"/>
        <end position="103"/>
    </location>
</feature>
<dbReference type="Pfam" id="PF04397">
    <property type="entry name" value="LytTR"/>
    <property type="match status" value="1"/>
</dbReference>
<dbReference type="InterPro" id="IPR007492">
    <property type="entry name" value="LytTR_DNA-bd_dom"/>
</dbReference>
<reference evidence="2 3" key="1">
    <citation type="submission" date="2019-10" db="EMBL/GenBank/DDBJ databases">
        <title>Draft Genome Sequence of Cytophagaceae sp. SJW1-29.</title>
        <authorList>
            <person name="Choi A."/>
        </authorList>
    </citation>
    <scope>NUCLEOTIDE SEQUENCE [LARGE SCALE GENOMIC DNA]</scope>
    <source>
        <strain evidence="2 3">SJW1-29</strain>
    </source>
</reference>
<name>A0A7C9FE78_9BACT</name>
<dbReference type="GO" id="GO:0003677">
    <property type="term" value="F:DNA binding"/>
    <property type="evidence" value="ECO:0007669"/>
    <property type="project" value="InterPro"/>
</dbReference>
<comment type="caution">
    <text evidence="2">The sequence shown here is derived from an EMBL/GenBank/DDBJ whole genome shotgun (WGS) entry which is preliminary data.</text>
</comment>
<dbReference type="SMART" id="SM00850">
    <property type="entry name" value="LytTR"/>
    <property type="match status" value="1"/>
</dbReference>
<dbReference type="Proteomes" id="UP000479293">
    <property type="component" value="Unassembled WGS sequence"/>
</dbReference>
<dbReference type="RefSeq" id="WP_152762509.1">
    <property type="nucleotide sequence ID" value="NZ_WHLY01000002.1"/>
</dbReference>
<sequence>METQLPDSFIHVGGYRRVAPQQIVRLVADRNYTLIYEVSGRKFMVSTTMKVLEGRLRSYGFVRLTRGVVINQKFVAKVWKDGTVQLTDGTQVCPSRRRQGILKTVPFFPESIY</sequence>
<evidence type="ECO:0000313" key="2">
    <source>
        <dbReference type="EMBL" id="MPR35447.1"/>
    </source>
</evidence>
<accession>A0A7C9FE78</accession>
<organism evidence="2 3">
    <name type="scientific">Salmonirosea aquatica</name>
    <dbReference type="NCBI Taxonomy" id="2654236"/>
    <lineage>
        <taxon>Bacteria</taxon>
        <taxon>Pseudomonadati</taxon>
        <taxon>Bacteroidota</taxon>
        <taxon>Cytophagia</taxon>
        <taxon>Cytophagales</taxon>
        <taxon>Spirosomataceae</taxon>
        <taxon>Salmonirosea</taxon>
    </lineage>
</organism>
<protein>
    <recommendedName>
        <fullName evidence="1">HTH LytTR-type domain-containing protein</fullName>
    </recommendedName>
</protein>
<keyword evidence="3" id="KW-1185">Reference proteome</keyword>
<gene>
    <name evidence="2" type="ORF">GBK04_19350</name>
</gene>
<dbReference type="AlphaFoldDB" id="A0A7C9FE78"/>
<proteinExistence type="predicted"/>
<evidence type="ECO:0000259" key="1">
    <source>
        <dbReference type="SMART" id="SM00850"/>
    </source>
</evidence>
<dbReference type="Gene3D" id="2.40.50.1020">
    <property type="entry name" value="LytTr DNA-binding domain"/>
    <property type="match status" value="1"/>
</dbReference>
<evidence type="ECO:0000313" key="3">
    <source>
        <dbReference type="Proteomes" id="UP000479293"/>
    </source>
</evidence>
<dbReference type="EMBL" id="WHLY01000002">
    <property type="protein sequence ID" value="MPR35447.1"/>
    <property type="molecule type" value="Genomic_DNA"/>
</dbReference>